<gene>
    <name evidence="3" type="ORF">CO007_03655</name>
</gene>
<reference evidence="4" key="1">
    <citation type="submission" date="2017-09" db="EMBL/GenBank/DDBJ databases">
        <title>Depth-based differentiation of microbial function through sediment-hosted aquifers and enrichment of novel symbionts in the deep terrestrial subsurface.</title>
        <authorList>
            <person name="Probst A.J."/>
            <person name="Ladd B."/>
            <person name="Jarett J.K."/>
            <person name="Geller-Mcgrath D.E."/>
            <person name="Sieber C.M.K."/>
            <person name="Emerson J.B."/>
            <person name="Anantharaman K."/>
            <person name="Thomas B.C."/>
            <person name="Malmstrom R."/>
            <person name="Stieglmeier M."/>
            <person name="Klingl A."/>
            <person name="Woyke T."/>
            <person name="Ryan C.M."/>
            <person name="Banfield J.F."/>
        </authorList>
    </citation>
    <scope>NUCLEOTIDE SEQUENCE [LARGE SCALE GENOMIC DNA]</scope>
</reference>
<feature type="domain" description="Mur ligase central" evidence="2">
    <location>
        <begin position="33"/>
        <end position="181"/>
    </location>
</feature>
<name>A0A2M8GM59_9BACT</name>
<dbReference type="GO" id="GO:0005524">
    <property type="term" value="F:ATP binding"/>
    <property type="evidence" value="ECO:0007669"/>
    <property type="project" value="InterPro"/>
</dbReference>
<feature type="domain" description="Mur ligase C-terminal" evidence="1">
    <location>
        <begin position="229"/>
        <end position="372"/>
    </location>
</feature>
<dbReference type="Pfam" id="PF08245">
    <property type="entry name" value="Mur_ligase_M"/>
    <property type="match status" value="1"/>
</dbReference>
<evidence type="ECO:0008006" key="5">
    <source>
        <dbReference type="Google" id="ProtNLM"/>
    </source>
</evidence>
<dbReference type="Gene3D" id="3.90.190.20">
    <property type="entry name" value="Mur ligase, C-terminal domain"/>
    <property type="match status" value="1"/>
</dbReference>
<dbReference type="EMBL" id="PFQK01000058">
    <property type="protein sequence ID" value="PJC81634.1"/>
    <property type="molecule type" value="Genomic_DNA"/>
</dbReference>
<evidence type="ECO:0000313" key="3">
    <source>
        <dbReference type="EMBL" id="PJC81634.1"/>
    </source>
</evidence>
<dbReference type="InterPro" id="IPR004101">
    <property type="entry name" value="Mur_ligase_C"/>
</dbReference>
<evidence type="ECO:0000259" key="2">
    <source>
        <dbReference type="Pfam" id="PF08245"/>
    </source>
</evidence>
<protein>
    <recommendedName>
        <fullName evidence="5">UDP-N-acetylmuramoyl-L-alanyl-D-glutamate--2, 6-diaminopimelate ligase</fullName>
    </recommendedName>
</protein>
<dbReference type="InterPro" id="IPR013221">
    <property type="entry name" value="Mur_ligase_cen"/>
</dbReference>
<dbReference type="AlphaFoldDB" id="A0A2M8GM59"/>
<evidence type="ECO:0000313" key="4">
    <source>
        <dbReference type="Proteomes" id="UP000229370"/>
    </source>
</evidence>
<comment type="caution">
    <text evidence="3">The sequence shown here is derived from an EMBL/GenBank/DDBJ whole genome shotgun (WGS) entry which is preliminary data.</text>
</comment>
<dbReference type="Pfam" id="PF02875">
    <property type="entry name" value="Mur_ligase_C"/>
    <property type="match status" value="1"/>
</dbReference>
<accession>A0A2M8GM59</accession>
<dbReference type="Proteomes" id="UP000229370">
    <property type="component" value="Unassembled WGS sequence"/>
</dbReference>
<dbReference type="PANTHER" id="PTHR23135">
    <property type="entry name" value="MUR LIGASE FAMILY MEMBER"/>
    <property type="match status" value="1"/>
</dbReference>
<evidence type="ECO:0000259" key="1">
    <source>
        <dbReference type="Pfam" id="PF02875"/>
    </source>
</evidence>
<sequence length="403" mass="46129">MFQKLKNIYHLLRALIANIYFGFPSRRLKVVGVTGTDGKTTTTHLIYHILKETDHKVSMISTVFAKIGKQEYDTGFHVTTPDAFLIPKYLNMAVSLGQEYFVLEVTSHRLDQNQLFGTSFEIGVITNITHEHLDYHKTYKNYVKAKEKLLSMAKIGIINEDDESFKYLSQKSKVKSQNYNSKVKSIKRIPNLTLFNQCNYSAAYTVCKQLGLSDNQILTAIKTFKLPKGRLEIVYDKEFKVIIDFAHTPNAFHQLLPEIKKLFFGQFGRLIHVFGSAGLRDVSKRPLMGKASGQYADLVILTEEDYRIENPNQISSAIASGLEKEGFRRVYYNFSKNYSKQSYFVILNRQKAINTAIKLARKGDVVIITGKGHEKSLCRGKIEYPWDEYKAVVKALKILNFKS</sequence>
<dbReference type="InterPro" id="IPR036615">
    <property type="entry name" value="Mur_ligase_C_dom_sf"/>
</dbReference>
<dbReference type="SUPFAM" id="SSF53623">
    <property type="entry name" value="MurD-like peptide ligases, catalytic domain"/>
    <property type="match status" value="1"/>
</dbReference>
<dbReference type="Gene3D" id="3.40.1190.10">
    <property type="entry name" value="Mur-like, catalytic domain"/>
    <property type="match status" value="1"/>
</dbReference>
<dbReference type="GO" id="GO:0016881">
    <property type="term" value="F:acid-amino acid ligase activity"/>
    <property type="evidence" value="ECO:0007669"/>
    <property type="project" value="InterPro"/>
</dbReference>
<dbReference type="SUPFAM" id="SSF53244">
    <property type="entry name" value="MurD-like peptide ligases, peptide-binding domain"/>
    <property type="match status" value="1"/>
</dbReference>
<proteinExistence type="predicted"/>
<dbReference type="PANTHER" id="PTHR23135:SF4">
    <property type="entry name" value="UDP-N-ACETYLMURAMOYL-L-ALANYL-D-GLUTAMATE--2,6-DIAMINOPIMELATE LIGASE MURE HOMOLOG, CHLOROPLASTIC"/>
    <property type="match status" value="1"/>
</dbReference>
<organism evidence="3 4">
    <name type="scientific">Candidatus Roizmanbacteria bacterium CG_4_8_14_3_um_filter_36_10</name>
    <dbReference type="NCBI Taxonomy" id="1974834"/>
    <lineage>
        <taxon>Bacteria</taxon>
        <taxon>Candidatus Roizmaniibacteriota</taxon>
    </lineage>
</organism>
<dbReference type="InterPro" id="IPR036565">
    <property type="entry name" value="Mur-like_cat_sf"/>
</dbReference>